<feature type="transmembrane region" description="Helical" evidence="8">
    <location>
        <begin position="85"/>
        <end position="104"/>
    </location>
</feature>
<keyword evidence="11" id="KW-1185">Reference proteome</keyword>
<dbReference type="NCBIfam" id="TIGR01726">
    <property type="entry name" value="HEQRo_perm_3TM"/>
    <property type="match status" value="1"/>
</dbReference>
<keyword evidence="4 8" id="KW-0812">Transmembrane</keyword>
<gene>
    <name evidence="10" type="ORF">BCR23_06410</name>
</gene>
<dbReference type="Pfam" id="PF00528">
    <property type="entry name" value="BPD_transp_1"/>
    <property type="match status" value="1"/>
</dbReference>
<name>A0A1E5GV62_9ENTE</name>
<evidence type="ECO:0000256" key="1">
    <source>
        <dbReference type="ARBA" id="ARBA00004651"/>
    </source>
</evidence>
<keyword evidence="5" id="KW-0029">Amino-acid transport</keyword>
<comment type="subcellular location">
    <subcellularLocation>
        <location evidence="1 8">Cell membrane</location>
        <topology evidence="1 8">Multi-pass membrane protein</topology>
    </subcellularLocation>
</comment>
<proteinExistence type="inferred from homology"/>
<dbReference type="GO" id="GO:0006865">
    <property type="term" value="P:amino acid transport"/>
    <property type="evidence" value="ECO:0007669"/>
    <property type="project" value="UniProtKB-KW"/>
</dbReference>
<feature type="transmembrane region" description="Helical" evidence="8">
    <location>
        <begin position="24"/>
        <end position="46"/>
    </location>
</feature>
<dbReference type="PANTHER" id="PTHR30614:SF0">
    <property type="entry name" value="L-CYSTINE TRANSPORT SYSTEM PERMEASE PROTEIN TCYL"/>
    <property type="match status" value="1"/>
</dbReference>
<organism evidence="10 11">
    <name type="scientific">Enterococcus quebecensis</name>
    <dbReference type="NCBI Taxonomy" id="903983"/>
    <lineage>
        <taxon>Bacteria</taxon>
        <taxon>Bacillati</taxon>
        <taxon>Bacillota</taxon>
        <taxon>Bacilli</taxon>
        <taxon>Lactobacillales</taxon>
        <taxon>Enterococcaceae</taxon>
        <taxon>Enterococcus</taxon>
    </lineage>
</organism>
<evidence type="ECO:0000256" key="5">
    <source>
        <dbReference type="ARBA" id="ARBA00022970"/>
    </source>
</evidence>
<keyword evidence="7 8" id="KW-0472">Membrane</keyword>
<evidence type="ECO:0000256" key="3">
    <source>
        <dbReference type="ARBA" id="ARBA00022475"/>
    </source>
</evidence>
<keyword evidence="2 8" id="KW-0813">Transport</keyword>
<dbReference type="AlphaFoldDB" id="A0A1E5GV62"/>
<protein>
    <submittedName>
        <fullName evidence="10">Amino acid ABC transporter permease</fullName>
    </submittedName>
</protein>
<evidence type="ECO:0000259" key="9">
    <source>
        <dbReference type="PROSITE" id="PS50928"/>
    </source>
</evidence>
<dbReference type="InterPro" id="IPR035906">
    <property type="entry name" value="MetI-like_sf"/>
</dbReference>
<dbReference type="PATRIC" id="fig|903983.4.peg.2847"/>
<evidence type="ECO:0000256" key="7">
    <source>
        <dbReference type="ARBA" id="ARBA00023136"/>
    </source>
</evidence>
<comment type="similarity">
    <text evidence="8">Belongs to the binding-protein-dependent transport system permease family.</text>
</comment>
<sequence length="231" mass="25423">MYIPAIDFHLMVESVPFLLTGLPYTLGITLVTFVIGNVLGILLTVLGMLPSKVIKGVVRFYISFLRGVPGLVLLFLLYFGLPYQLSALTAACICFSLTSSAFIAEIYRGSIAGVEAGQWDAAYALGLPYGKVMGKIILPQAFRISIPALGNVAMDLLKGTSLAAMITIPDIFQKAKIVGGRTFDYMSMYILVAIIYWLLCVAIGWGQSRLEKHYVNRYKLKPEIRVKKTLI</sequence>
<dbReference type="PROSITE" id="PS50928">
    <property type="entry name" value="ABC_TM1"/>
    <property type="match status" value="1"/>
</dbReference>
<dbReference type="RefSeq" id="WP_069634968.1">
    <property type="nucleotide sequence ID" value="NZ_JXKZ01000009.1"/>
</dbReference>
<dbReference type="GO" id="GO:0022857">
    <property type="term" value="F:transmembrane transporter activity"/>
    <property type="evidence" value="ECO:0007669"/>
    <property type="project" value="InterPro"/>
</dbReference>
<comment type="caution">
    <text evidence="10">The sequence shown here is derived from an EMBL/GenBank/DDBJ whole genome shotgun (WGS) entry which is preliminary data.</text>
</comment>
<reference evidence="11" key="1">
    <citation type="submission" date="2016-09" db="EMBL/GenBank/DDBJ databases">
        <authorList>
            <person name="Gulvik C.A."/>
        </authorList>
    </citation>
    <scope>NUCLEOTIDE SEQUENCE [LARGE SCALE GENOMIC DNA]</scope>
    <source>
        <strain evidence="11">LMG 26306</strain>
    </source>
</reference>
<keyword evidence="6 8" id="KW-1133">Transmembrane helix</keyword>
<accession>A0A1E5GV62</accession>
<dbReference type="InterPro" id="IPR043429">
    <property type="entry name" value="ArtM/GltK/GlnP/TcyL/YhdX-like"/>
</dbReference>
<dbReference type="GO" id="GO:0043190">
    <property type="term" value="C:ATP-binding cassette (ABC) transporter complex"/>
    <property type="evidence" value="ECO:0007669"/>
    <property type="project" value="InterPro"/>
</dbReference>
<evidence type="ECO:0000256" key="6">
    <source>
        <dbReference type="ARBA" id="ARBA00022989"/>
    </source>
</evidence>
<evidence type="ECO:0000256" key="4">
    <source>
        <dbReference type="ARBA" id="ARBA00022692"/>
    </source>
</evidence>
<keyword evidence="3" id="KW-1003">Cell membrane</keyword>
<dbReference type="CDD" id="cd06261">
    <property type="entry name" value="TM_PBP2"/>
    <property type="match status" value="1"/>
</dbReference>
<dbReference type="EMBL" id="MIKB01000013">
    <property type="protein sequence ID" value="OEG16517.1"/>
    <property type="molecule type" value="Genomic_DNA"/>
</dbReference>
<dbReference type="Gene3D" id="1.10.3720.10">
    <property type="entry name" value="MetI-like"/>
    <property type="match status" value="1"/>
</dbReference>
<dbReference type="SUPFAM" id="SSF161098">
    <property type="entry name" value="MetI-like"/>
    <property type="match status" value="1"/>
</dbReference>
<evidence type="ECO:0000313" key="10">
    <source>
        <dbReference type="EMBL" id="OEG16517.1"/>
    </source>
</evidence>
<dbReference type="OrthoDB" id="9787841at2"/>
<dbReference type="STRING" id="903983.BCR23_06410"/>
<dbReference type="PANTHER" id="PTHR30614">
    <property type="entry name" value="MEMBRANE COMPONENT OF AMINO ACID ABC TRANSPORTER"/>
    <property type="match status" value="1"/>
</dbReference>
<feature type="transmembrane region" description="Helical" evidence="8">
    <location>
        <begin position="58"/>
        <end position="79"/>
    </location>
</feature>
<dbReference type="Proteomes" id="UP000094764">
    <property type="component" value="Unassembled WGS sequence"/>
</dbReference>
<evidence type="ECO:0000256" key="8">
    <source>
        <dbReference type="RuleBase" id="RU363032"/>
    </source>
</evidence>
<dbReference type="InterPro" id="IPR010065">
    <property type="entry name" value="AA_ABC_transptr_permease_3TM"/>
</dbReference>
<feature type="transmembrane region" description="Helical" evidence="8">
    <location>
        <begin position="186"/>
        <end position="206"/>
    </location>
</feature>
<dbReference type="InterPro" id="IPR000515">
    <property type="entry name" value="MetI-like"/>
</dbReference>
<feature type="domain" description="ABC transmembrane type-1" evidence="9">
    <location>
        <begin position="22"/>
        <end position="204"/>
    </location>
</feature>
<evidence type="ECO:0000256" key="2">
    <source>
        <dbReference type="ARBA" id="ARBA00022448"/>
    </source>
</evidence>
<evidence type="ECO:0000313" key="11">
    <source>
        <dbReference type="Proteomes" id="UP000094764"/>
    </source>
</evidence>